<dbReference type="RefSeq" id="WP_174470603.1">
    <property type="nucleotide sequence ID" value="NZ_JAGINN010000017.1"/>
</dbReference>
<dbReference type="PANTHER" id="PTHR11019:SF199">
    <property type="entry name" value="HTH-TYPE TRANSCRIPTIONAL REGULATOR NIMR"/>
    <property type="match status" value="1"/>
</dbReference>
<dbReference type="PANTHER" id="PTHR11019">
    <property type="entry name" value="HTH-TYPE TRANSCRIPTIONAL REGULATOR NIMR"/>
    <property type="match status" value="1"/>
</dbReference>
<accession>A0ABX2KC35</accession>
<dbReference type="SMART" id="SM00342">
    <property type="entry name" value="HTH_ARAC"/>
    <property type="match status" value="1"/>
</dbReference>
<dbReference type="CDD" id="cd06124">
    <property type="entry name" value="cupin_NimR-like_N"/>
    <property type="match status" value="1"/>
</dbReference>
<proteinExistence type="predicted"/>
<dbReference type="Gene3D" id="1.10.10.60">
    <property type="entry name" value="Homeodomain-like"/>
    <property type="match status" value="1"/>
</dbReference>
<keyword evidence="2" id="KW-0804">Transcription</keyword>
<evidence type="ECO:0000313" key="4">
    <source>
        <dbReference type="EMBL" id="NUA99287.1"/>
    </source>
</evidence>
<keyword evidence="5" id="KW-1185">Reference proteome</keyword>
<dbReference type="InterPro" id="IPR009057">
    <property type="entry name" value="Homeodomain-like_sf"/>
</dbReference>
<dbReference type="SUPFAM" id="SSF51182">
    <property type="entry name" value="RmlC-like cupins"/>
    <property type="match status" value="1"/>
</dbReference>
<evidence type="ECO:0000259" key="3">
    <source>
        <dbReference type="PROSITE" id="PS01124"/>
    </source>
</evidence>
<dbReference type="InterPro" id="IPR014710">
    <property type="entry name" value="RmlC-like_jellyroll"/>
</dbReference>
<dbReference type="InterPro" id="IPR018060">
    <property type="entry name" value="HTH_AraC"/>
</dbReference>
<evidence type="ECO:0000256" key="1">
    <source>
        <dbReference type="ARBA" id="ARBA00023015"/>
    </source>
</evidence>
<reference evidence="4 5" key="1">
    <citation type="submission" date="2019-10" db="EMBL/GenBank/DDBJ databases">
        <title>Genome sequence of Azospirillum melinis.</title>
        <authorList>
            <person name="Ambrosini A."/>
            <person name="Sant'Anna F.H."/>
            <person name="Cassan F.D."/>
            <person name="Souza E.M."/>
            <person name="Passaglia L.M.P."/>
        </authorList>
    </citation>
    <scope>NUCLEOTIDE SEQUENCE [LARGE SCALE GENOMIC DNA]</scope>
    <source>
        <strain evidence="4 5">TMCY0552</strain>
    </source>
</reference>
<name>A0ABX2KC35_9PROT</name>
<dbReference type="SUPFAM" id="SSF46689">
    <property type="entry name" value="Homeodomain-like"/>
    <property type="match status" value="1"/>
</dbReference>
<dbReference type="InterPro" id="IPR011051">
    <property type="entry name" value="RmlC_Cupin_sf"/>
</dbReference>
<evidence type="ECO:0000313" key="5">
    <source>
        <dbReference type="Proteomes" id="UP000605086"/>
    </source>
</evidence>
<dbReference type="EMBL" id="WHOS01000008">
    <property type="protein sequence ID" value="NUA99287.1"/>
    <property type="molecule type" value="Genomic_DNA"/>
</dbReference>
<sequence length="275" mass="30079">MYLDVRGDWLSYVDEIPRALVAANAVASLQTLERSPRHSHQKAQLLFTVRGIINCEVDDAVWIVPPQCAVWIPGGLPHTVFGSGVVECISLFIEPPEAPRLPDKCCTITVSGLLHHLLMRANGIPEHYDVDGPDGRLVSVIFDELAAAPIEDLRLPIPSDPRLKKLTALLIAAPADRASVAEWASRVALSERSLSRMLAEEVGMSFGRWRRQLHVVLALRHLSTGQTVQAVAMDLGYESASGFVTMFRKMVGKPPARYLLERPGSGPASRDHDGG</sequence>
<gene>
    <name evidence="4" type="ORF">GBZ48_08295</name>
</gene>
<organism evidence="4 5">
    <name type="scientific">Azospirillum melinis</name>
    <dbReference type="NCBI Taxonomy" id="328839"/>
    <lineage>
        <taxon>Bacteria</taxon>
        <taxon>Pseudomonadati</taxon>
        <taxon>Pseudomonadota</taxon>
        <taxon>Alphaproteobacteria</taxon>
        <taxon>Rhodospirillales</taxon>
        <taxon>Azospirillaceae</taxon>
        <taxon>Azospirillum</taxon>
    </lineage>
</organism>
<dbReference type="PROSITE" id="PS01124">
    <property type="entry name" value="HTH_ARAC_FAMILY_2"/>
    <property type="match status" value="1"/>
</dbReference>
<keyword evidence="1" id="KW-0805">Transcription regulation</keyword>
<evidence type="ECO:0000256" key="2">
    <source>
        <dbReference type="ARBA" id="ARBA00023163"/>
    </source>
</evidence>
<comment type="caution">
    <text evidence="4">The sequence shown here is derived from an EMBL/GenBank/DDBJ whole genome shotgun (WGS) entry which is preliminary data.</text>
</comment>
<dbReference type="Proteomes" id="UP000605086">
    <property type="component" value="Unassembled WGS sequence"/>
</dbReference>
<dbReference type="Pfam" id="PF12833">
    <property type="entry name" value="HTH_18"/>
    <property type="match status" value="1"/>
</dbReference>
<feature type="domain" description="HTH araC/xylS-type" evidence="3">
    <location>
        <begin position="164"/>
        <end position="261"/>
    </location>
</feature>
<dbReference type="Gene3D" id="2.60.120.10">
    <property type="entry name" value="Jelly Rolls"/>
    <property type="match status" value="1"/>
</dbReference>
<protein>
    <submittedName>
        <fullName evidence="4">Helix-turn-helix domain-containing protein</fullName>
    </submittedName>
</protein>